<comment type="caution">
    <text evidence="2">The sequence shown here is derived from an EMBL/GenBank/DDBJ whole genome shotgun (WGS) entry which is preliminary data.</text>
</comment>
<feature type="chain" id="PRO_5040367925" evidence="1">
    <location>
        <begin position="18"/>
        <end position="304"/>
    </location>
</feature>
<proteinExistence type="predicted"/>
<protein>
    <submittedName>
        <fullName evidence="2">Uncharacterized protein</fullName>
    </submittedName>
</protein>
<dbReference type="Proteomes" id="UP000696280">
    <property type="component" value="Unassembled WGS sequence"/>
</dbReference>
<accession>A0A9N9KKW5</accession>
<name>A0A9N9KKW5_9HELO</name>
<evidence type="ECO:0000313" key="2">
    <source>
        <dbReference type="EMBL" id="CAG8948806.1"/>
    </source>
</evidence>
<keyword evidence="3" id="KW-1185">Reference proteome</keyword>
<dbReference type="AlphaFoldDB" id="A0A9N9KKW5"/>
<dbReference type="EMBL" id="CAJVRL010000001">
    <property type="protein sequence ID" value="CAG8948806.1"/>
    <property type="molecule type" value="Genomic_DNA"/>
</dbReference>
<reference evidence="2" key="1">
    <citation type="submission" date="2021-07" db="EMBL/GenBank/DDBJ databases">
        <authorList>
            <person name="Durling M."/>
        </authorList>
    </citation>
    <scope>NUCLEOTIDE SEQUENCE</scope>
</reference>
<keyword evidence="1" id="KW-0732">Signal</keyword>
<evidence type="ECO:0000256" key="1">
    <source>
        <dbReference type="SAM" id="SignalP"/>
    </source>
</evidence>
<organism evidence="2 3">
    <name type="scientific">Hymenoscyphus fraxineus</name>
    <dbReference type="NCBI Taxonomy" id="746836"/>
    <lineage>
        <taxon>Eukaryota</taxon>
        <taxon>Fungi</taxon>
        <taxon>Dikarya</taxon>
        <taxon>Ascomycota</taxon>
        <taxon>Pezizomycotina</taxon>
        <taxon>Leotiomycetes</taxon>
        <taxon>Helotiales</taxon>
        <taxon>Helotiaceae</taxon>
        <taxon>Hymenoscyphus</taxon>
    </lineage>
</organism>
<sequence length="304" mass="34216">MQASWFLLLTIASLAIAHPIATRGTTAIPTEDMSLVDMIELSNNKYFYVTRLPPIHGEPIVNKTAKVSKATRPNRMPVNDRITSNKKSQKKSRLTSSTFLPRLAIVWAKFVPIFERDIMIKGPSVASRVIDRKLTELSPISAHANLAYARGIFGRIGVRVQMTGITRSIVSITNDILSKNVETMSDVFKFPSLMLLITEFHKRVTKDKLREVQTSGFGLQRNVGYDNHPHYQNSISQGLGINVGLHTITLVVQEILSSPQLKKEVYQDKYAYYKQQSKKTSYVPSLRQGISVQPKALLGLWKTF</sequence>
<evidence type="ECO:0000313" key="3">
    <source>
        <dbReference type="Proteomes" id="UP000696280"/>
    </source>
</evidence>
<feature type="signal peptide" evidence="1">
    <location>
        <begin position="1"/>
        <end position="17"/>
    </location>
</feature>
<gene>
    <name evidence="2" type="ORF">HYFRA_00001929</name>
</gene>